<sequence length="198" mass="20245">MPIADPRPLDARAVRTCAALVAAAGSADPALPTPCAGWTLADLVGHLTAQHRGFAAAARGDGADLAHWAVRPGDDHAAAAEDVIAAFADDGVLDRDLDLPEFGPGARFPGALAVSFHFIDYVVHGWDVARTLGLPYTLDDDLAAPALEVALAVPGGDFRTAPGAAFAPERPAEPGAGALDRILAHLGRSPGWTAPQNG</sequence>
<evidence type="ECO:0000313" key="3">
    <source>
        <dbReference type="Proteomes" id="UP000774570"/>
    </source>
</evidence>
<organism evidence="2 3">
    <name type="scientific">Actinomadura parmotrematis</name>
    <dbReference type="NCBI Taxonomy" id="2864039"/>
    <lineage>
        <taxon>Bacteria</taxon>
        <taxon>Bacillati</taxon>
        <taxon>Actinomycetota</taxon>
        <taxon>Actinomycetes</taxon>
        <taxon>Streptosporangiales</taxon>
        <taxon>Thermomonosporaceae</taxon>
        <taxon>Actinomadura</taxon>
    </lineage>
</organism>
<feature type="domain" description="Mycothiol-dependent maleylpyruvate isomerase metal-binding" evidence="1">
    <location>
        <begin position="12"/>
        <end position="129"/>
    </location>
</feature>
<dbReference type="Gene3D" id="1.20.120.450">
    <property type="entry name" value="dinb family like domain"/>
    <property type="match status" value="1"/>
</dbReference>
<name>A0ABS7G1Q5_9ACTN</name>
<dbReference type="EMBL" id="JAIBOA010000025">
    <property type="protein sequence ID" value="MBW8486636.1"/>
    <property type="molecule type" value="Genomic_DNA"/>
</dbReference>
<reference evidence="2 3" key="1">
    <citation type="submission" date="2021-07" db="EMBL/GenBank/DDBJ databases">
        <title>Actinomadura sp. PM05-2 isolated from lichen.</title>
        <authorList>
            <person name="Somphong A."/>
            <person name="Phongsopitanun W."/>
            <person name="Tanasupawat S."/>
            <person name="Peongsungnone V."/>
        </authorList>
    </citation>
    <scope>NUCLEOTIDE SEQUENCE [LARGE SCALE GENOMIC DNA]</scope>
    <source>
        <strain evidence="2 3">PM05-2</strain>
    </source>
</reference>
<keyword evidence="3" id="KW-1185">Reference proteome</keyword>
<comment type="caution">
    <text evidence="2">The sequence shown here is derived from an EMBL/GenBank/DDBJ whole genome shotgun (WGS) entry which is preliminary data.</text>
</comment>
<protein>
    <submittedName>
        <fullName evidence="2">TIGR03086 family protein</fullName>
    </submittedName>
</protein>
<evidence type="ECO:0000259" key="1">
    <source>
        <dbReference type="Pfam" id="PF11716"/>
    </source>
</evidence>
<dbReference type="RefSeq" id="WP_220169874.1">
    <property type="nucleotide sequence ID" value="NZ_JAIBOA010000025.1"/>
</dbReference>
<accession>A0ABS7G1Q5</accession>
<dbReference type="InterPro" id="IPR034660">
    <property type="entry name" value="DinB/YfiT-like"/>
</dbReference>
<dbReference type="InterPro" id="IPR024344">
    <property type="entry name" value="MDMPI_metal-binding"/>
</dbReference>
<dbReference type="Proteomes" id="UP000774570">
    <property type="component" value="Unassembled WGS sequence"/>
</dbReference>
<dbReference type="InterPro" id="IPR017520">
    <property type="entry name" value="CHP03086"/>
</dbReference>
<dbReference type="NCBIfam" id="TIGR03083">
    <property type="entry name" value="maleylpyruvate isomerase family mycothiol-dependent enzyme"/>
    <property type="match status" value="1"/>
</dbReference>
<proteinExistence type="predicted"/>
<dbReference type="InterPro" id="IPR017517">
    <property type="entry name" value="Maleyloyr_isom"/>
</dbReference>
<evidence type="ECO:0000313" key="2">
    <source>
        <dbReference type="EMBL" id="MBW8486636.1"/>
    </source>
</evidence>
<dbReference type="SUPFAM" id="SSF109854">
    <property type="entry name" value="DinB/YfiT-like putative metalloenzymes"/>
    <property type="match status" value="1"/>
</dbReference>
<dbReference type="NCBIfam" id="TIGR03086">
    <property type="entry name" value="TIGR03086 family metal-binding protein"/>
    <property type="match status" value="1"/>
</dbReference>
<gene>
    <name evidence="2" type="ORF">K1Y72_30010</name>
</gene>
<dbReference type="Pfam" id="PF11716">
    <property type="entry name" value="MDMPI_N"/>
    <property type="match status" value="1"/>
</dbReference>